<evidence type="ECO:0000313" key="4">
    <source>
        <dbReference type="EMBL" id="SIO38832.1"/>
    </source>
</evidence>
<dbReference type="GO" id="GO:0016989">
    <property type="term" value="F:sigma factor antagonist activity"/>
    <property type="evidence" value="ECO:0007669"/>
    <property type="project" value="TreeGrafter"/>
</dbReference>
<dbReference type="PIRSF" id="PIRSF018266">
    <property type="entry name" value="FecR"/>
    <property type="match status" value="1"/>
</dbReference>
<dbReference type="PANTHER" id="PTHR30273">
    <property type="entry name" value="PERIPLASMIC SIGNAL SENSOR AND SIGMA FACTOR ACTIVATOR FECR-RELATED"/>
    <property type="match status" value="1"/>
</dbReference>
<protein>
    <submittedName>
        <fullName evidence="4">Ferric-dicitrate binding protein FerR, regulates iron transport through sigma-19</fullName>
    </submittedName>
</protein>
<feature type="domain" description="Protein FecR C-terminal" evidence="3">
    <location>
        <begin position="285"/>
        <end position="353"/>
    </location>
</feature>
<dbReference type="FunFam" id="2.60.120.1440:FF:000001">
    <property type="entry name" value="Putative anti-sigma factor"/>
    <property type="match status" value="1"/>
</dbReference>
<dbReference type="Proteomes" id="UP000185003">
    <property type="component" value="Unassembled WGS sequence"/>
</dbReference>
<reference evidence="4 5" key="1">
    <citation type="submission" date="2016-11" db="EMBL/GenBank/DDBJ databases">
        <authorList>
            <person name="Jaros S."/>
            <person name="Januszkiewicz K."/>
            <person name="Wedrychowicz H."/>
        </authorList>
    </citation>
    <scope>NUCLEOTIDE SEQUENCE [LARGE SCALE GENOMIC DNA]</scope>
    <source>
        <strain evidence="4 5">DSM 24787</strain>
    </source>
</reference>
<dbReference type="PANTHER" id="PTHR30273:SF2">
    <property type="entry name" value="PROTEIN FECR"/>
    <property type="match status" value="1"/>
</dbReference>
<feature type="domain" description="FecR protein" evidence="2">
    <location>
        <begin position="125"/>
        <end position="220"/>
    </location>
</feature>
<proteinExistence type="predicted"/>
<accession>A0A1N6J3I5</accession>
<organism evidence="4 5">
    <name type="scientific">Chitinophaga niabensis</name>
    <dbReference type="NCBI Taxonomy" id="536979"/>
    <lineage>
        <taxon>Bacteria</taxon>
        <taxon>Pseudomonadati</taxon>
        <taxon>Bacteroidota</taxon>
        <taxon>Chitinophagia</taxon>
        <taxon>Chitinophagales</taxon>
        <taxon>Chitinophagaceae</taxon>
        <taxon>Chitinophaga</taxon>
    </lineage>
</organism>
<keyword evidence="1" id="KW-0812">Transmembrane</keyword>
<dbReference type="OrthoDB" id="1523735at2"/>
<feature type="transmembrane region" description="Helical" evidence="1">
    <location>
        <begin position="94"/>
        <end position="114"/>
    </location>
</feature>
<dbReference type="STRING" id="536979.SAMN04488055_3597"/>
<dbReference type="Gene3D" id="3.55.50.30">
    <property type="match status" value="1"/>
</dbReference>
<gene>
    <name evidence="4" type="ORF">SAMN04488055_3597</name>
</gene>
<dbReference type="InterPro" id="IPR012373">
    <property type="entry name" value="Ferrdict_sens_TM"/>
</dbReference>
<dbReference type="InterPro" id="IPR006860">
    <property type="entry name" value="FecR"/>
</dbReference>
<evidence type="ECO:0000259" key="3">
    <source>
        <dbReference type="Pfam" id="PF16344"/>
    </source>
</evidence>
<keyword evidence="5" id="KW-1185">Reference proteome</keyword>
<dbReference type="InterPro" id="IPR032508">
    <property type="entry name" value="FecR_C"/>
</dbReference>
<evidence type="ECO:0000313" key="5">
    <source>
        <dbReference type="Proteomes" id="UP000185003"/>
    </source>
</evidence>
<keyword evidence="1" id="KW-1133">Transmembrane helix</keyword>
<evidence type="ECO:0000259" key="2">
    <source>
        <dbReference type="Pfam" id="PF04773"/>
    </source>
</evidence>
<dbReference type="RefSeq" id="WP_074240816.1">
    <property type="nucleotide sequence ID" value="NZ_FSRA01000002.1"/>
</dbReference>
<dbReference type="Pfam" id="PF16344">
    <property type="entry name" value="FecR_C"/>
    <property type="match status" value="1"/>
</dbReference>
<dbReference type="Pfam" id="PF04773">
    <property type="entry name" value="FecR"/>
    <property type="match status" value="1"/>
</dbReference>
<dbReference type="EMBL" id="FSRA01000002">
    <property type="protein sequence ID" value="SIO38832.1"/>
    <property type="molecule type" value="Genomic_DNA"/>
</dbReference>
<dbReference type="AlphaFoldDB" id="A0A1N6J3I5"/>
<dbReference type="Gene3D" id="2.60.120.1440">
    <property type="match status" value="1"/>
</dbReference>
<evidence type="ECO:0000256" key="1">
    <source>
        <dbReference type="SAM" id="Phobius"/>
    </source>
</evidence>
<name>A0A1N6J3I5_9BACT</name>
<sequence>MMDDQIWNLLAKKVANELLPEEEKELARLLQQHPDASYTKEILTQGWKDKQKPLSSGDTEIALEKHKRRLESAVEVEEIPVYSSRRGNIRRMTVRIAGVAAALLMAFFMGRKWWSQPKMDENRQQLVTHKGSRSQVKLPDGTTVWLNAGSKLDYPKQFTGKRREVTLEGEAFFTVTKDAQRPFMVRTKSFSIRVLGTEFNVRAYPLEDSAVTSLVTGSVEVVLDEKKNQVVRLKPNEKLSIPTIQLMQEDSVEHNTAPVVIRLIKSPLTVVRDSVVTETAWVENKLAFKRMPLEKVAVMLEQWFGVEIRFKNNNKRQEYLTGVFQDESLEEVLKALELTGGSFHFKTDKEGIIWIE</sequence>
<keyword evidence="1" id="KW-0472">Membrane</keyword>